<keyword evidence="4" id="KW-1185">Reference proteome</keyword>
<dbReference type="GO" id="GO:0035091">
    <property type="term" value="F:phosphatidylinositol binding"/>
    <property type="evidence" value="ECO:0007669"/>
    <property type="project" value="TreeGrafter"/>
</dbReference>
<protein>
    <recommendedName>
        <fullName evidence="2">PXA domain-containing protein</fullName>
    </recommendedName>
</protein>
<keyword evidence="1" id="KW-1133">Transmembrane helix</keyword>
<sequence length="736" mass="83952">MLFYHVKEVLLKFYQDDIARVIAAAVLTVALVCTLYVSYIIGLTILLFFIHGCAAAVFVLNHKETFGRYIQRAKDFIGFKDYDASNRHECDVCGYDRCPRHNRNVLVPKPSAGFYIEQPLDDAIDRFFTHILDSFIRSWYNQVTPDEEFLYHLKSTLRDALCRLVLRAKEIDAPGVIMNRLLPTVFIHYEIIAKMLLVDCVPMDKLAKTFVIDEYPIHPAVLNRGAEINYLRGVAKVLIPRLFTAENTSCKIFFNLIKELLTFWVLLPIMDVIADPNLINLLIIIATDKRAKDGTRKVGDAAKVQHCEKVKILDDFVGRSLRKLECGVPRDITVPQEILWEDKDKLYYFMQFLIKEGSVELLQFYLDVDNLNKELEDPHITTDPTKLSSLHQQSEKLLQKYQSMVKAVDSQFEGEETTPVGTLTEAHERVRLKLEEKWFKQFSKTSEYFSLVYGGREIREPHDKRYMGSDGTSGSGTKLSTKFKEVIRGAVDGAPIEATESPTVWDALNDVHPSNNIYNSVTQKLRKEKGQSLDVFMSTFMHSIEQSPDIGEDVVQEKEPVKKKTKIPGQSVAFGDLFELKKASKNTHTTTLLSHSVRGPSQCFVYILVKVLNAPFLIVRLALAFCCVSRKSVDTLINSLTAKLIRAGLKESRLAFLINLLREHVFLRKQPEPTPAMLLKRQQEARKRLEDLRGGLGNLADVLQSPVLNKHLMYCLFDILLAEMYPEFDESPSGKD</sequence>
<keyword evidence="1" id="KW-0472">Membrane</keyword>
<dbReference type="InterPro" id="IPR003114">
    <property type="entry name" value="Phox_assoc"/>
</dbReference>
<evidence type="ECO:0000313" key="4">
    <source>
        <dbReference type="Proteomes" id="UP000075902"/>
    </source>
</evidence>
<dbReference type="STRING" id="34690.A0A1I8JUZ5"/>
<dbReference type="VEuPathDB" id="VectorBase:AMEC023137"/>
<organism evidence="3 4">
    <name type="scientific">Anopheles melas</name>
    <dbReference type="NCBI Taxonomy" id="34690"/>
    <lineage>
        <taxon>Eukaryota</taxon>
        <taxon>Metazoa</taxon>
        <taxon>Ecdysozoa</taxon>
        <taxon>Arthropoda</taxon>
        <taxon>Hexapoda</taxon>
        <taxon>Insecta</taxon>
        <taxon>Pterygota</taxon>
        <taxon>Neoptera</taxon>
        <taxon>Endopterygota</taxon>
        <taxon>Diptera</taxon>
        <taxon>Nematocera</taxon>
        <taxon>Culicoidea</taxon>
        <taxon>Culicidae</taxon>
        <taxon>Anophelinae</taxon>
        <taxon>Anopheles</taxon>
    </lineage>
</organism>
<dbReference type="Pfam" id="PF02194">
    <property type="entry name" value="PXA"/>
    <property type="match status" value="1"/>
</dbReference>
<dbReference type="Pfam" id="PF00615">
    <property type="entry name" value="RGS"/>
    <property type="match status" value="1"/>
</dbReference>
<dbReference type="SMART" id="SM00313">
    <property type="entry name" value="PXA"/>
    <property type="match status" value="1"/>
</dbReference>
<proteinExistence type="predicted"/>
<dbReference type="Proteomes" id="UP000075902">
    <property type="component" value="Unassembled WGS sequence"/>
</dbReference>
<keyword evidence="1" id="KW-0812">Transmembrane</keyword>
<dbReference type="PANTHER" id="PTHR22775:SF44">
    <property type="entry name" value="SORTING NEXIN-14"/>
    <property type="match status" value="1"/>
</dbReference>
<feature type="domain" description="PXA" evidence="2">
    <location>
        <begin position="117"/>
        <end position="290"/>
    </location>
</feature>
<evidence type="ECO:0000313" key="3">
    <source>
        <dbReference type="EnsemblMetazoa" id="AMEC023137-PA"/>
    </source>
</evidence>
<accession>A0A1I8JUZ5</accession>
<feature type="transmembrane region" description="Helical" evidence="1">
    <location>
        <begin position="21"/>
        <end position="50"/>
    </location>
</feature>
<dbReference type="EnsemblMetazoa" id="AMEC023137-RA">
    <property type="protein sequence ID" value="AMEC023137-PA"/>
    <property type="gene ID" value="AMEC023137"/>
</dbReference>
<dbReference type="AlphaFoldDB" id="A0A1I8JUZ5"/>
<dbReference type="InterPro" id="IPR016137">
    <property type="entry name" value="RGS"/>
</dbReference>
<reference evidence="3" key="2">
    <citation type="submission" date="2020-05" db="UniProtKB">
        <authorList>
            <consortium name="EnsemblMetazoa"/>
        </authorList>
    </citation>
    <scope>IDENTIFICATION</scope>
    <source>
        <strain evidence="3">CM1001059</strain>
    </source>
</reference>
<dbReference type="PANTHER" id="PTHR22775">
    <property type="entry name" value="SORTING NEXIN"/>
    <property type="match status" value="1"/>
</dbReference>
<evidence type="ECO:0000256" key="1">
    <source>
        <dbReference type="SAM" id="Phobius"/>
    </source>
</evidence>
<name>A0A1I8JUZ5_9DIPT</name>
<dbReference type="InterPro" id="IPR036305">
    <property type="entry name" value="RGS_sf"/>
</dbReference>
<dbReference type="InterPro" id="IPR044926">
    <property type="entry name" value="RGS_subdomain_2"/>
</dbReference>
<evidence type="ECO:0000259" key="2">
    <source>
        <dbReference type="PROSITE" id="PS51207"/>
    </source>
</evidence>
<dbReference type="Gene3D" id="1.10.167.10">
    <property type="entry name" value="Regulator of G-protein Signalling 4, domain 2"/>
    <property type="match status" value="1"/>
</dbReference>
<reference evidence="4" key="1">
    <citation type="submission" date="2014-01" db="EMBL/GenBank/DDBJ databases">
        <title>The Genome Sequence of Anopheles melas CM1001059_A (V2).</title>
        <authorList>
            <consortium name="The Broad Institute Genomics Platform"/>
            <person name="Neafsey D.E."/>
            <person name="Besansky N."/>
            <person name="Howell P."/>
            <person name="Walton C."/>
            <person name="Young S.K."/>
            <person name="Zeng Q."/>
            <person name="Gargeya S."/>
            <person name="Fitzgerald M."/>
            <person name="Haas B."/>
            <person name="Abouelleil A."/>
            <person name="Allen A.W."/>
            <person name="Alvarado L."/>
            <person name="Arachchi H.M."/>
            <person name="Berlin A.M."/>
            <person name="Chapman S.B."/>
            <person name="Gainer-Dewar J."/>
            <person name="Goldberg J."/>
            <person name="Griggs A."/>
            <person name="Gujja S."/>
            <person name="Hansen M."/>
            <person name="Howarth C."/>
            <person name="Imamovic A."/>
            <person name="Ireland A."/>
            <person name="Larimer J."/>
            <person name="McCowan C."/>
            <person name="Murphy C."/>
            <person name="Pearson M."/>
            <person name="Poon T.W."/>
            <person name="Priest M."/>
            <person name="Roberts A."/>
            <person name="Saif S."/>
            <person name="Shea T."/>
            <person name="Sisk P."/>
            <person name="Sykes S."/>
            <person name="Wortman J."/>
            <person name="Nusbaum C."/>
            <person name="Birren B."/>
        </authorList>
    </citation>
    <scope>NUCLEOTIDE SEQUENCE [LARGE SCALE GENOMIC DNA]</scope>
    <source>
        <strain evidence="4">CM1001059</strain>
    </source>
</reference>
<dbReference type="PROSITE" id="PS51207">
    <property type="entry name" value="PXA"/>
    <property type="match status" value="1"/>
</dbReference>
<dbReference type="SUPFAM" id="SSF48097">
    <property type="entry name" value="Regulator of G-protein signaling, RGS"/>
    <property type="match status" value="1"/>
</dbReference>
<dbReference type="SMART" id="SM00315">
    <property type="entry name" value="RGS"/>
    <property type="match status" value="1"/>
</dbReference>